<dbReference type="OMA" id="TIRTHHH"/>
<feature type="transmembrane region" description="Helical" evidence="5">
    <location>
        <begin position="12"/>
        <end position="39"/>
    </location>
</feature>
<evidence type="ECO:0000256" key="1">
    <source>
        <dbReference type="ARBA" id="ARBA00004141"/>
    </source>
</evidence>
<dbReference type="GO" id="GO:0005774">
    <property type="term" value="C:vacuolar membrane"/>
    <property type="evidence" value="ECO:0007669"/>
    <property type="project" value="TreeGrafter"/>
</dbReference>
<dbReference type="KEGG" id="dci:103514188"/>
<evidence type="ECO:0000256" key="2">
    <source>
        <dbReference type="ARBA" id="ARBA00022692"/>
    </source>
</evidence>
<evidence type="ECO:0000256" key="5">
    <source>
        <dbReference type="SAM" id="Phobius"/>
    </source>
</evidence>
<dbReference type="GeneID" id="103514188"/>
<organism evidence="7 8">
    <name type="scientific">Diaphorina citri</name>
    <name type="common">Asian citrus psyllid</name>
    <dbReference type="NCBI Taxonomy" id="121845"/>
    <lineage>
        <taxon>Eukaryota</taxon>
        <taxon>Metazoa</taxon>
        <taxon>Ecdysozoa</taxon>
        <taxon>Arthropoda</taxon>
        <taxon>Hexapoda</taxon>
        <taxon>Insecta</taxon>
        <taxon>Pterygota</taxon>
        <taxon>Neoptera</taxon>
        <taxon>Paraneoptera</taxon>
        <taxon>Hemiptera</taxon>
        <taxon>Sternorrhyncha</taxon>
        <taxon>Psylloidea</taxon>
        <taxon>Psyllidae</taxon>
        <taxon>Diaphorininae</taxon>
        <taxon>Diaphorina</taxon>
    </lineage>
</organism>
<dbReference type="Proteomes" id="UP000079169">
    <property type="component" value="Unplaced"/>
</dbReference>
<protein>
    <submittedName>
        <fullName evidence="8">Proton-coupled amino acid transporter-like protein pathetic</fullName>
    </submittedName>
</protein>
<feature type="transmembrane region" description="Helical" evidence="5">
    <location>
        <begin position="104"/>
        <end position="121"/>
    </location>
</feature>
<feature type="transmembrane region" description="Helical" evidence="5">
    <location>
        <begin position="168"/>
        <end position="186"/>
    </location>
</feature>
<evidence type="ECO:0000256" key="4">
    <source>
        <dbReference type="ARBA" id="ARBA00023136"/>
    </source>
</evidence>
<feature type="transmembrane region" description="Helical" evidence="5">
    <location>
        <begin position="127"/>
        <end position="147"/>
    </location>
</feature>
<dbReference type="PaxDb" id="121845-A0A3Q0J3M3"/>
<evidence type="ECO:0000313" key="8">
    <source>
        <dbReference type="RefSeq" id="XP_026683031.1"/>
    </source>
</evidence>
<proteinExistence type="predicted"/>
<dbReference type="PANTHER" id="PTHR22950:SF154">
    <property type="entry name" value="PROTON-COUPLED AMINO ACID TRANSPORTER-LIKE PROTEIN PATHETIC"/>
    <property type="match status" value="1"/>
</dbReference>
<feature type="domain" description="Amino acid transporter transmembrane" evidence="6">
    <location>
        <begin position="2"/>
        <end position="186"/>
    </location>
</feature>
<evidence type="ECO:0000313" key="7">
    <source>
        <dbReference type="Proteomes" id="UP000079169"/>
    </source>
</evidence>
<gene>
    <name evidence="8" type="primary">LOC103514188</name>
</gene>
<comment type="subcellular location">
    <subcellularLocation>
        <location evidence="1">Membrane</location>
        <topology evidence="1">Multi-pass membrane protein</topology>
    </subcellularLocation>
</comment>
<evidence type="ECO:0000259" key="6">
    <source>
        <dbReference type="Pfam" id="PF01490"/>
    </source>
</evidence>
<keyword evidence="4 5" id="KW-0472">Membrane</keyword>
<name>A0A3Q0J3M3_DIACI</name>
<sequence length="227" mass="24632">MPLENNMQTPNHFVGLCGVLNQGMGGVTMIYILLGFLGYLKYGELTEDNITYNLPQHEIAPQIANIAIGIAVFCTFGLQFFVCLEIVWNGVKDNFVKKPKFYEYIVRTVIVTAAVGLAVAVPTIGPFLGLIGAFCFSLLGLIFPVLIEFVTYWDVGFGPGNWRVWKNILVLIFGVLALVFGTQTSIGDIMRAYMPPDSDLPVAIINGTLGLAGNASLPSNGTAFTAR</sequence>
<dbReference type="Pfam" id="PF01490">
    <property type="entry name" value="Aa_trans"/>
    <property type="match status" value="1"/>
</dbReference>
<accession>A0A3Q0J3M3</accession>
<dbReference type="PANTHER" id="PTHR22950">
    <property type="entry name" value="AMINO ACID TRANSPORTER"/>
    <property type="match status" value="1"/>
</dbReference>
<dbReference type="GO" id="GO:0015179">
    <property type="term" value="F:L-amino acid transmembrane transporter activity"/>
    <property type="evidence" value="ECO:0007669"/>
    <property type="project" value="TreeGrafter"/>
</dbReference>
<reference evidence="8" key="1">
    <citation type="submission" date="2025-08" db="UniProtKB">
        <authorList>
            <consortium name="RefSeq"/>
        </authorList>
    </citation>
    <scope>IDENTIFICATION</scope>
</reference>
<feature type="transmembrane region" description="Helical" evidence="5">
    <location>
        <begin position="59"/>
        <end position="84"/>
    </location>
</feature>
<keyword evidence="3 5" id="KW-1133">Transmembrane helix</keyword>
<dbReference type="AlphaFoldDB" id="A0A3Q0J3M3"/>
<dbReference type="RefSeq" id="XP_026683031.1">
    <property type="nucleotide sequence ID" value="XM_026827230.1"/>
</dbReference>
<dbReference type="STRING" id="121845.A0A3Q0J3M3"/>
<keyword evidence="2 5" id="KW-0812">Transmembrane</keyword>
<evidence type="ECO:0000256" key="3">
    <source>
        <dbReference type="ARBA" id="ARBA00022989"/>
    </source>
</evidence>
<dbReference type="InterPro" id="IPR013057">
    <property type="entry name" value="AA_transpt_TM"/>
</dbReference>
<keyword evidence="7" id="KW-1185">Reference proteome</keyword>